<dbReference type="NCBIfam" id="TIGR00006">
    <property type="entry name" value="16S rRNA (cytosine(1402)-N(4))-methyltransferase RsmH"/>
    <property type="match status" value="1"/>
</dbReference>
<comment type="function">
    <text evidence="10">N4-methylcytidine (m4C) methyltransferase responsible for the methylation of position C839 in mitochondrial 12S rRNA. Involved in the stabilization of 12S rRNA folding, therefore facilitating the assembly of the mitochondrial small ribosomal subunits.</text>
</comment>
<keyword evidence="5" id="KW-0808">Transferase</keyword>
<dbReference type="SUPFAM" id="SSF53335">
    <property type="entry name" value="S-adenosyl-L-methionine-dependent methyltransferases"/>
    <property type="match status" value="1"/>
</dbReference>
<organism evidence="15 16">
    <name type="scientific">Scophthalmus maximus</name>
    <name type="common">Turbot</name>
    <name type="synonym">Psetta maxima</name>
    <dbReference type="NCBI Taxonomy" id="52904"/>
    <lineage>
        <taxon>Eukaryota</taxon>
        <taxon>Metazoa</taxon>
        <taxon>Chordata</taxon>
        <taxon>Craniata</taxon>
        <taxon>Vertebrata</taxon>
        <taxon>Euteleostomi</taxon>
        <taxon>Actinopterygii</taxon>
        <taxon>Neopterygii</taxon>
        <taxon>Teleostei</taxon>
        <taxon>Neoteleostei</taxon>
        <taxon>Acanthomorphata</taxon>
        <taxon>Carangaria</taxon>
        <taxon>Pleuronectiformes</taxon>
        <taxon>Pleuronectoidei</taxon>
        <taxon>Scophthalmidae</taxon>
        <taxon>Scophthalmus</taxon>
    </lineage>
</organism>
<protein>
    <recommendedName>
        <fullName evidence="11">12S rRNA N(4)-cytidine methyltransferase METTL15</fullName>
    </recommendedName>
    <alternativeName>
        <fullName evidence="12">Methyltransferase 5 domain-containing protein 1</fullName>
    </alternativeName>
    <alternativeName>
        <fullName evidence="13">Methyltransferase-like protein 15</fullName>
    </alternativeName>
</protein>
<comment type="caution">
    <text evidence="15">The sequence shown here is derived from an EMBL/GenBank/DDBJ whole genome shotgun (WGS) entry which is preliminary data.</text>
</comment>
<keyword evidence="3" id="KW-0597">Phosphoprotein</keyword>
<keyword evidence="6" id="KW-0949">S-adenosyl-L-methionine</keyword>
<dbReference type="Proteomes" id="UP000438429">
    <property type="component" value="Unassembled WGS sequence"/>
</dbReference>
<evidence type="ECO:0000256" key="7">
    <source>
        <dbReference type="ARBA" id="ARBA00022946"/>
    </source>
</evidence>
<dbReference type="PANTHER" id="PTHR11265">
    <property type="entry name" value="S-ADENOSYL-METHYLTRANSFERASE MRAW"/>
    <property type="match status" value="1"/>
</dbReference>
<dbReference type="Gene3D" id="3.40.50.150">
    <property type="entry name" value="Vaccinia Virus protein VP39"/>
    <property type="match status" value="1"/>
</dbReference>
<evidence type="ECO:0000256" key="12">
    <source>
        <dbReference type="ARBA" id="ARBA00080961"/>
    </source>
</evidence>
<evidence type="ECO:0000256" key="8">
    <source>
        <dbReference type="ARBA" id="ARBA00023128"/>
    </source>
</evidence>
<dbReference type="SUPFAM" id="SSF81799">
    <property type="entry name" value="Putative methyltransferase TM0872, insert domain"/>
    <property type="match status" value="1"/>
</dbReference>
<comment type="subcellular location">
    <subcellularLocation>
        <location evidence="1">Mitochondrion matrix</location>
    </subcellularLocation>
</comment>
<evidence type="ECO:0000256" key="1">
    <source>
        <dbReference type="ARBA" id="ARBA00004305"/>
    </source>
</evidence>
<evidence type="ECO:0000256" key="6">
    <source>
        <dbReference type="ARBA" id="ARBA00022691"/>
    </source>
</evidence>
<evidence type="ECO:0000256" key="2">
    <source>
        <dbReference type="ARBA" id="ARBA00010396"/>
    </source>
</evidence>
<keyword evidence="4" id="KW-0489">Methyltransferase</keyword>
<evidence type="ECO:0000256" key="9">
    <source>
        <dbReference type="ARBA" id="ARBA00052418"/>
    </source>
</evidence>
<dbReference type="PANTHER" id="PTHR11265:SF0">
    <property type="entry name" value="12S RRNA N4-METHYLCYTIDINE METHYLTRANSFERASE"/>
    <property type="match status" value="1"/>
</dbReference>
<evidence type="ECO:0000256" key="10">
    <source>
        <dbReference type="ARBA" id="ARBA00056391"/>
    </source>
</evidence>
<gene>
    <name evidence="15" type="ORF">F2P81_004464</name>
</gene>
<dbReference type="InterPro" id="IPR029063">
    <property type="entry name" value="SAM-dependent_MTases_sf"/>
</dbReference>
<sequence>MLPSKEELRPGPLRVYLCSLMFLSPCLLATTTRAHASSRILARSIMICHMAVRSNPVLRKISLAVWRAWRSWELSLHLSSVGASSGPGPWDRSEQLPSVCTEKPPHTPVMLKEVLHFLDIQPGQVKRCCEYKQRATILNVRFISTICNVNGQVSQHFTSLCSRHNLHQVVLDMTFGGGGHTKAILNMVPEVTVLALDRDPSANSLAQQLAKEHSELEVLLSNMNVQPGSIDAVLLDAGCSSMQMDQAERGFSLSKDGPLDMRMDGERYLDMPCAADVVNTLDQQALASILTAYGEERHARKIASAIVKARRVNHITRTQQLASVVAGSFPAAVVYARKDRLHRPAHVATKTFQALRIFVNDELNELLAGLRAAQALLRPGGRLCTITFHSLEDRLVKRFLQGEDLSNLDQFHFGPKKQSTRREKLVEGNRDGGSVHWLPLRKKVITPEKDDVNENPRGRSSKLRAAQRLSHLI</sequence>
<evidence type="ECO:0000313" key="16">
    <source>
        <dbReference type="Proteomes" id="UP000438429"/>
    </source>
</evidence>
<dbReference type="Pfam" id="PF01795">
    <property type="entry name" value="Methyltransf_5"/>
    <property type="match status" value="1"/>
</dbReference>
<evidence type="ECO:0000256" key="14">
    <source>
        <dbReference type="SAM" id="MobiDB-lite"/>
    </source>
</evidence>
<evidence type="ECO:0000313" key="15">
    <source>
        <dbReference type="EMBL" id="KAF0043127.1"/>
    </source>
</evidence>
<comment type="similarity">
    <text evidence="2">Belongs to the methyltransferase superfamily. RsmH family.</text>
</comment>
<name>A0A6A4T9P9_SCOMX</name>
<evidence type="ECO:0000256" key="13">
    <source>
        <dbReference type="ARBA" id="ARBA00081509"/>
    </source>
</evidence>
<keyword evidence="7" id="KW-0809">Transit peptide</keyword>
<evidence type="ECO:0000256" key="4">
    <source>
        <dbReference type="ARBA" id="ARBA00022603"/>
    </source>
</evidence>
<keyword evidence="8" id="KW-0496">Mitochondrion</keyword>
<proteinExistence type="inferred from homology"/>
<feature type="region of interest" description="Disordered" evidence="14">
    <location>
        <begin position="448"/>
        <end position="473"/>
    </location>
</feature>
<evidence type="ECO:0000256" key="3">
    <source>
        <dbReference type="ARBA" id="ARBA00022553"/>
    </source>
</evidence>
<comment type="catalytic activity">
    <reaction evidence="9">
        <text>cytidine(839) in 12S rRNA + S-adenosyl-L-methionine = N(4)-methylcytidine(839) in 12S rRNA + S-adenosyl-L-homocysteine + H(+)</text>
        <dbReference type="Rhea" id="RHEA:62524"/>
        <dbReference type="Rhea" id="RHEA-COMP:16109"/>
        <dbReference type="Rhea" id="RHEA-COMP:16110"/>
        <dbReference type="ChEBI" id="CHEBI:15378"/>
        <dbReference type="ChEBI" id="CHEBI:57856"/>
        <dbReference type="ChEBI" id="CHEBI:59789"/>
        <dbReference type="ChEBI" id="CHEBI:74506"/>
        <dbReference type="ChEBI" id="CHEBI:82748"/>
    </reaction>
    <physiologicalReaction direction="left-to-right" evidence="9">
        <dbReference type="Rhea" id="RHEA:62525"/>
    </physiologicalReaction>
</comment>
<dbReference type="Gene3D" id="1.10.150.170">
    <property type="entry name" value="Putative methyltransferase TM0872, insert domain"/>
    <property type="match status" value="1"/>
</dbReference>
<dbReference type="GO" id="GO:0071424">
    <property type="term" value="F:rRNA (cytosine-N4-)-methyltransferase activity"/>
    <property type="evidence" value="ECO:0007669"/>
    <property type="project" value="TreeGrafter"/>
</dbReference>
<dbReference type="FunFam" id="1.10.150.170:FF:000002">
    <property type="entry name" value="Probable methyltransferase-like protein 15"/>
    <property type="match status" value="1"/>
</dbReference>
<dbReference type="AlphaFoldDB" id="A0A6A4T9P9"/>
<dbReference type="InterPro" id="IPR023397">
    <property type="entry name" value="SAM-dep_MeTrfase_MraW_recog"/>
</dbReference>
<reference evidence="15 16" key="1">
    <citation type="submission" date="2019-06" db="EMBL/GenBank/DDBJ databases">
        <title>Draft genomes of female and male turbot (Scophthalmus maximus).</title>
        <authorList>
            <person name="Xu H."/>
            <person name="Xu X.-W."/>
            <person name="Shao C."/>
            <person name="Chen S."/>
        </authorList>
    </citation>
    <scope>NUCLEOTIDE SEQUENCE [LARGE SCALE GENOMIC DNA]</scope>
    <source>
        <strain evidence="15">Ysfricsl-2016a</strain>
        <tissue evidence="15">Blood</tissue>
    </source>
</reference>
<dbReference type="GO" id="GO:0070475">
    <property type="term" value="P:rRNA base methylation"/>
    <property type="evidence" value="ECO:0007669"/>
    <property type="project" value="TreeGrafter"/>
</dbReference>
<evidence type="ECO:0000256" key="5">
    <source>
        <dbReference type="ARBA" id="ARBA00022679"/>
    </source>
</evidence>
<accession>A0A6A4T9P9</accession>
<dbReference type="EMBL" id="VEVO01000004">
    <property type="protein sequence ID" value="KAF0043127.1"/>
    <property type="molecule type" value="Genomic_DNA"/>
</dbReference>
<evidence type="ECO:0000256" key="11">
    <source>
        <dbReference type="ARBA" id="ARBA00073136"/>
    </source>
</evidence>
<dbReference type="GO" id="GO:0005759">
    <property type="term" value="C:mitochondrial matrix"/>
    <property type="evidence" value="ECO:0007669"/>
    <property type="project" value="UniProtKB-SubCell"/>
</dbReference>
<feature type="compositionally biased region" description="Basic and acidic residues" evidence="14">
    <location>
        <begin position="448"/>
        <end position="457"/>
    </location>
</feature>
<dbReference type="InterPro" id="IPR002903">
    <property type="entry name" value="RsmH"/>
</dbReference>
<dbReference type="HAMAP" id="MF_01007">
    <property type="entry name" value="16SrRNA_methyltr_H"/>
    <property type="match status" value="1"/>
</dbReference>